<evidence type="ECO:0000313" key="3">
    <source>
        <dbReference type="Proteomes" id="UP000472320"/>
    </source>
</evidence>
<sequence>MRKVHPEFAYQARELEGQIEGILGDPPDHKNYKKMVEALRTEYVNGGGIDDLNMMAFALVDVIEFHDPKAAFADAEDFEYGDPARVFGAATCPKAEGLLEALEENHPDLARQAIITALLHKHPRMWDDEDTSLDRLAEGDEGDDEDDYADDVATDDFTGIFDQQED</sequence>
<evidence type="ECO:0000256" key="1">
    <source>
        <dbReference type="SAM" id="MobiDB-lite"/>
    </source>
</evidence>
<feature type="region of interest" description="Disordered" evidence="1">
    <location>
        <begin position="131"/>
        <end position="151"/>
    </location>
</feature>
<reference evidence="2 3" key="1">
    <citation type="submission" date="2019-11" db="EMBL/GenBank/DDBJ databases">
        <title>Type strains purchased from KCTC, JCM and DSMZ.</title>
        <authorList>
            <person name="Lu H."/>
        </authorList>
    </citation>
    <scope>NUCLEOTIDE SEQUENCE [LARGE SCALE GENOMIC DNA]</scope>
    <source>
        <strain evidence="2 3">JCM 31587</strain>
    </source>
</reference>
<accession>A0A6L6QLP0</accession>
<organism evidence="2 3">
    <name type="scientific">Massilia eburnea</name>
    <dbReference type="NCBI Taxonomy" id="1776165"/>
    <lineage>
        <taxon>Bacteria</taxon>
        <taxon>Pseudomonadati</taxon>
        <taxon>Pseudomonadota</taxon>
        <taxon>Betaproteobacteria</taxon>
        <taxon>Burkholderiales</taxon>
        <taxon>Oxalobacteraceae</taxon>
        <taxon>Telluria group</taxon>
        <taxon>Massilia</taxon>
    </lineage>
</organism>
<feature type="compositionally biased region" description="Acidic residues" evidence="1">
    <location>
        <begin position="139"/>
        <end position="151"/>
    </location>
</feature>
<dbReference type="AlphaFoldDB" id="A0A6L6QLP0"/>
<name>A0A6L6QLP0_9BURK</name>
<dbReference type="EMBL" id="WNKX01000018">
    <property type="protein sequence ID" value="MTW13004.1"/>
    <property type="molecule type" value="Genomic_DNA"/>
</dbReference>
<dbReference type="OrthoDB" id="8753075at2"/>
<dbReference type="Proteomes" id="UP000472320">
    <property type="component" value="Unassembled WGS sequence"/>
</dbReference>
<protein>
    <submittedName>
        <fullName evidence="2">Uncharacterized protein</fullName>
    </submittedName>
</protein>
<evidence type="ECO:0000313" key="2">
    <source>
        <dbReference type="EMBL" id="MTW13004.1"/>
    </source>
</evidence>
<proteinExistence type="predicted"/>
<dbReference type="RefSeq" id="WP_155455937.1">
    <property type="nucleotide sequence ID" value="NZ_WNKX01000018.1"/>
</dbReference>
<gene>
    <name evidence="2" type="ORF">GM658_20560</name>
</gene>
<comment type="caution">
    <text evidence="2">The sequence shown here is derived from an EMBL/GenBank/DDBJ whole genome shotgun (WGS) entry which is preliminary data.</text>
</comment>
<keyword evidence="3" id="KW-1185">Reference proteome</keyword>